<dbReference type="CDD" id="cd00082">
    <property type="entry name" value="HisKA"/>
    <property type="match status" value="1"/>
</dbReference>
<feature type="transmembrane region" description="Helical" evidence="7">
    <location>
        <begin position="35"/>
        <end position="53"/>
    </location>
</feature>
<keyword evidence="7" id="KW-0812">Transmembrane</keyword>
<evidence type="ECO:0000256" key="7">
    <source>
        <dbReference type="SAM" id="Phobius"/>
    </source>
</evidence>
<evidence type="ECO:0000256" key="4">
    <source>
        <dbReference type="ARBA" id="ARBA00022679"/>
    </source>
</evidence>
<keyword evidence="10" id="KW-1185">Reference proteome</keyword>
<dbReference type="InterPro" id="IPR003661">
    <property type="entry name" value="HisK_dim/P_dom"/>
</dbReference>
<dbReference type="EC" id="2.7.13.3" evidence="2"/>
<keyword evidence="6" id="KW-0902">Two-component regulatory system</keyword>
<evidence type="ECO:0000256" key="3">
    <source>
        <dbReference type="ARBA" id="ARBA00022553"/>
    </source>
</evidence>
<evidence type="ECO:0000313" key="10">
    <source>
        <dbReference type="Proteomes" id="UP001521209"/>
    </source>
</evidence>
<evidence type="ECO:0000256" key="1">
    <source>
        <dbReference type="ARBA" id="ARBA00000085"/>
    </source>
</evidence>
<evidence type="ECO:0000313" key="9">
    <source>
        <dbReference type="EMBL" id="MCF3945852.1"/>
    </source>
</evidence>
<keyword evidence="7" id="KW-1133">Transmembrane helix</keyword>
<name>A0ABS9DWM8_9PROT</name>
<dbReference type="Pfam" id="PF00512">
    <property type="entry name" value="HisKA"/>
    <property type="match status" value="1"/>
</dbReference>
<dbReference type="RefSeq" id="WP_235703087.1">
    <property type="nucleotide sequence ID" value="NZ_JAKGBZ010000005.1"/>
</dbReference>
<dbReference type="Proteomes" id="UP001521209">
    <property type="component" value="Unassembled WGS sequence"/>
</dbReference>
<keyword evidence="3" id="KW-0597">Phosphoprotein</keyword>
<accession>A0ABS9DWM8</accession>
<dbReference type="InterPro" id="IPR004358">
    <property type="entry name" value="Sig_transdc_His_kin-like_C"/>
</dbReference>
<dbReference type="InterPro" id="IPR036097">
    <property type="entry name" value="HisK_dim/P_sf"/>
</dbReference>
<dbReference type="PANTHER" id="PTHR45453">
    <property type="entry name" value="PHOSPHATE REGULON SENSOR PROTEIN PHOR"/>
    <property type="match status" value="1"/>
</dbReference>
<keyword evidence="7" id="KW-0472">Membrane</keyword>
<feature type="transmembrane region" description="Helical" evidence="7">
    <location>
        <begin position="7"/>
        <end position="29"/>
    </location>
</feature>
<dbReference type="GO" id="GO:0005524">
    <property type="term" value="F:ATP binding"/>
    <property type="evidence" value="ECO:0007669"/>
    <property type="project" value="UniProtKB-KW"/>
</dbReference>
<comment type="caution">
    <text evidence="9">The sequence shown here is derived from an EMBL/GenBank/DDBJ whole genome shotgun (WGS) entry which is preliminary data.</text>
</comment>
<evidence type="ECO:0000259" key="8">
    <source>
        <dbReference type="PROSITE" id="PS50109"/>
    </source>
</evidence>
<keyword evidence="9" id="KW-0547">Nucleotide-binding</keyword>
<keyword evidence="5" id="KW-0418">Kinase</keyword>
<dbReference type="SMART" id="SM00388">
    <property type="entry name" value="HisKA"/>
    <property type="match status" value="1"/>
</dbReference>
<keyword evidence="4" id="KW-0808">Transferase</keyword>
<dbReference type="SUPFAM" id="SSF47384">
    <property type="entry name" value="Homodimeric domain of signal transducing histidine kinase"/>
    <property type="match status" value="1"/>
</dbReference>
<evidence type="ECO:0000256" key="5">
    <source>
        <dbReference type="ARBA" id="ARBA00022777"/>
    </source>
</evidence>
<dbReference type="Pfam" id="PF02518">
    <property type="entry name" value="HATPase_c"/>
    <property type="match status" value="1"/>
</dbReference>
<dbReference type="SMART" id="SM00387">
    <property type="entry name" value="HATPase_c"/>
    <property type="match status" value="1"/>
</dbReference>
<keyword evidence="9" id="KW-0067">ATP-binding</keyword>
<dbReference type="PROSITE" id="PS50109">
    <property type="entry name" value="HIS_KIN"/>
    <property type="match status" value="1"/>
</dbReference>
<dbReference type="SUPFAM" id="SSF55874">
    <property type="entry name" value="ATPase domain of HSP90 chaperone/DNA topoisomerase II/histidine kinase"/>
    <property type="match status" value="1"/>
</dbReference>
<dbReference type="PRINTS" id="PR00344">
    <property type="entry name" value="BCTRLSENSOR"/>
</dbReference>
<dbReference type="Gene3D" id="3.30.565.10">
    <property type="entry name" value="Histidine kinase-like ATPase, C-terminal domain"/>
    <property type="match status" value="1"/>
</dbReference>
<proteinExistence type="predicted"/>
<sequence>MNRPIATIAAWLGGPPSLIVVILTMAGILRPWEGVVCLIGCAVWSLGAGIVLARDLRRFGAGIAASAPGEIRLVTPGLTNLAFAAIHAIDTERRSRQAIATGADSSQVLLDRLPDALFQFDGSPGARRIIWRNPAAARAYGTEESALLRHPALRTALAEAEASGQPVRISLALAAPIPRDLDAIVIRAGTGDRLAPLYLLLADRTQERGLERMRADFVANASHELRTPLTSLIGFIETLRGPAVGDTEALPRFLNIMAEQADRMQRIIADLLSLSRIEMTEHQPPTEMIDIALVLRQVAGFMEPILREAEMTLALDIPVDLPQIRGDSGQLTQVFGNLIDNATKYGAIKPDPKTPDGGGTIRVGVAIAPDANFTRPGLVVSVADDGPGIPREHLPRLTERFYRVDKGRARAVGGTGLGLAIVKHVISRHRGRLVIDSIEGVGTTCLVWLPLAPEPARGLQDGQMTVARKG</sequence>
<dbReference type="InterPro" id="IPR005467">
    <property type="entry name" value="His_kinase_dom"/>
</dbReference>
<dbReference type="PANTHER" id="PTHR45453:SF1">
    <property type="entry name" value="PHOSPHATE REGULON SENSOR PROTEIN PHOR"/>
    <property type="match status" value="1"/>
</dbReference>
<dbReference type="EMBL" id="JAKGBZ010000005">
    <property type="protein sequence ID" value="MCF3945852.1"/>
    <property type="molecule type" value="Genomic_DNA"/>
</dbReference>
<organism evidence="9 10">
    <name type="scientific">Acidiphilium iwatense</name>
    <dbReference type="NCBI Taxonomy" id="768198"/>
    <lineage>
        <taxon>Bacteria</taxon>
        <taxon>Pseudomonadati</taxon>
        <taxon>Pseudomonadota</taxon>
        <taxon>Alphaproteobacteria</taxon>
        <taxon>Acetobacterales</taxon>
        <taxon>Acidocellaceae</taxon>
        <taxon>Acidiphilium</taxon>
    </lineage>
</organism>
<evidence type="ECO:0000256" key="2">
    <source>
        <dbReference type="ARBA" id="ARBA00012438"/>
    </source>
</evidence>
<evidence type="ECO:0000256" key="6">
    <source>
        <dbReference type="ARBA" id="ARBA00023012"/>
    </source>
</evidence>
<dbReference type="InterPro" id="IPR003594">
    <property type="entry name" value="HATPase_dom"/>
</dbReference>
<dbReference type="InterPro" id="IPR036890">
    <property type="entry name" value="HATPase_C_sf"/>
</dbReference>
<feature type="domain" description="Histidine kinase" evidence="8">
    <location>
        <begin position="220"/>
        <end position="453"/>
    </location>
</feature>
<protein>
    <recommendedName>
        <fullName evidence="2">histidine kinase</fullName>
        <ecNumber evidence="2">2.7.13.3</ecNumber>
    </recommendedName>
</protein>
<dbReference type="InterPro" id="IPR050351">
    <property type="entry name" value="BphY/WalK/GraS-like"/>
</dbReference>
<reference evidence="9 10" key="1">
    <citation type="submission" date="2022-01" db="EMBL/GenBank/DDBJ databases">
        <authorList>
            <person name="Won M."/>
            <person name="Kim S.-J."/>
            <person name="Kwon S.-W."/>
        </authorList>
    </citation>
    <scope>NUCLEOTIDE SEQUENCE [LARGE SCALE GENOMIC DNA]</scope>
    <source>
        <strain evidence="9 10">KCTC 23505</strain>
    </source>
</reference>
<gene>
    <name evidence="9" type="ORF">L2A60_04030</name>
</gene>
<comment type="catalytic activity">
    <reaction evidence="1">
        <text>ATP + protein L-histidine = ADP + protein N-phospho-L-histidine.</text>
        <dbReference type="EC" id="2.7.13.3"/>
    </reaction>
</comment>
<dbReference type="Gene3D" id="1.10.287.130">
    <property type="match status" value="1"/>
</dbReference>